<evidence type="ECO:0000259" key="8">
    <source>
        <dbReference type="PROSITE" id="PS50109"/>
    </source>
</evidence>
<organism evidence="9 10">
    <name type="scientific">Saccharopolyspora taberi</name>
    <dbReference type="NCBI Taxonomy" id="60895"/>
    <lineage>
        <taxon>Bacteria</taxon>
        <taxon>Bacillati</taxon>
        <taxon>Actinomycetota</taxon>
        <taxon>Actinomycetes</taxon>
        <taxon>Pseudonocardiales</taxon>
        <taxon>Pseudonocardiaceae</taxon>
        <taxon>Saccharopolyspora</taxon>
    </lineage>
</organism>
<dbReference type="Pfam" id="PF02518">
    <property type="entry name" value="HATPase_c"/>
    <property type="match status" value="1"/>
</dbReference>
<keyword evidence="7" id="KW-0472">Membrane</keyword>
<evidence type="ECO:0000256" key="4">
    <source>
        <dbReference type="ARBA" id="ARBA00022679"/>
    </source>
</evidence>
<dbReference type="Proteomes" id="UP001500979">
    <property type="component" value="Unassembled WGS sequence"/>
</dbReference>
<keyword evidence="6" id="KW-0418">Kinase</keyword>
<sequence length="202" mass="21416">MRRGLVWRPGGLERQDVRGLLHDLGHGLATLSYLAEGMDADVPLSGPARDRLHLMERELARLTELVEVRPGLPEVFEVRALVGDLVSVADLSAPARVRLLPGEEFTMRTDRTALWRMLANLVDNAARAAGPGGTVEVSVRRTESVTIAVTDDGPGFGRGPRGRTSLGLDIVGGLAGACGARLHIGTARGGGTRVELTFAPDG</sequence>
<evidence type="ECO:0000313" key="10">
    <source>
        <dbReference type="Proteomes" id="UP001500979"/>
    </source>
</evidence>
<dbReference type="InterPro" id="IPR003594">
    <property type="entry name" value="HATPase_dom"/>
</dbReference>
<feature type="domain" description="Histidine kinase" evidence="8">
    <location>
        <begin position="19"/>
        <end position="202"/>
    </location>
</feature>
<evidence type="ECO:0000313" key="9">
    <source>
        <dbReference type="EMBL" id="GAA2775892.1"/>
    </source>
</evidence>
<dbReference type="PANTHER" id="PTHR45436:SF5">
    <property type="entry name" value="SENSOR HISTIDINE KINASE TRCS"/>
    <property type="match status" value="1"/>
</dbReference>
<dbReference type="InterPro" id="IPR036890">
    <property type="entry name" value="HATPase_C_sf"/>
</dbReference>
<evidence type="ECO:0000256" key="2">
    <source>
        <dbReference type="ARBA" id="ARBA00012438"/>
    </source>
</evidence>
<evidence type="ECO:0000256" key="5">
    <source>
        <dbReference type="ARBA" id="ARBA00022692"/>
    </source>
</evidence>
<keyword evidence="3" id="KW-0597">Phosphoprotein</keyword>
<keyword evidence="4" id="KW-0808">Transferase</keyword>
<dbReference type="InterPro" id="IPR050428">
    <property type="entry name" value="TCS_sensor_his_kinase"/>
</dbReference>
<dbReference type="Gene3D" id="3.30.565.10">
    <property type="entry name" value="Histidine kinase-like ATPase, C-terminal domain"/>
    <property type="match status" value="1"/>
</dbReference>
<dbReference type="SMART" id="SM00387">
    <property type="entry name" value="HATPase_c"/>
    <property type="match status" value="1"/>
</dbReference>
<keyword evidence="7" id="KW-1133">Transmembrane helix</keyword>
<dbReference type="EC" id="2.7.13.3" evidence="2"/>
<proteinExistence type="predicted"/>
<evidence type="ECO:0000256" key="6">
    <source>
        <dbReference type="ARBA" id="ARBA00022777"/>
    </source>
</evidence>
<evidence type="ECO:0000256" key="1">
    <source>
        <dbReference type="ARBA" id="ARBA00000085"/>
    </source>
</evidence>
<keyword evidence="10" id="KW-1185">Reference proteome</keyword>
<dbReference type="PANTHER" id="PTHR45436">
    <property type="entry name" value="SENSOR HISTIDINE KINASE YKOH"/>
    <property type="match status" value="1"/>
</dbReference>
<evidence type="ECO:0000256" key="3">
    <source>
        <dbReference type="ARBA" id="ARBA00022553"/>
    </source>
</evidence>
<gene>
    <name evidence="9" type="ORF">GCM10010470_05330</name>
</gene>
<reference evidence="9 10" key="1">
    <citation type="journal article" date="2019" name="Int. J. Syst. Evol. Microbiol.">
        <title>The Global Catalogue of Microorganisms (GCM) 10K type strain sequencing project: providing services to taxonomists for standard genome sequencing and annotation.</title>
        <authorList>
            <consortium name="The Broad Institute Genomics Platform"/>
            <consortium name="The Broad Institute Genome Sequencing Center for Infectious Disease"/>
            <person name="Wu L."/>
            <person name="Ma J."/>
        </authorList>
    </citation>
    <scope>NUCLEOTIDE SEQUENCE [LARGE SCALE GENOMIC DNA]</scope>
    <source>
        <strain evidence="9 10">JCM 9383</strain>
    </source>
</reference>
<dbReference type="EMBL" id="BAAAUX010000002">
    <property type="protein sequence ID" value="GAA2775892.1"/>
    <property type="molecule type" value="Genomic_DNA"/>
</dbReference>
<accession>A0ABN3V370</accession>
<dbReference type="InterPro" id="IPR005467">
    <property type="entry name" value="His_kinase_dom"/>
</dbReference>
<comment type="catalytic activity">
    <reaction evidence="1">
        <text>ATP + protein L-histidine = ADP + protein N-phospho-L-histidine.</text>
        <dbReference type="EC" id="2.7.13.3"/>
    </reaction>
</comment>
<evidence type="ECO:0000256" key="7">
    <source>
        <dbReference type="ARBA" id="ARBA00022989"/>
    </source>
</evidence>
<name>A0ABN3V370_9PSEU</name>
<comment type="caution">
    <text evidence="9">The sequence shown here is derived from an EMBL/GenBank/DDBJ whole genome shotgun (WGS) entry which is preliminary data.</text>
</comment>
<dbReference type="SUPFAM" id="SSF55874">
    <property type="entry name" value="ATPase domain of HSP90 chaperone/DNA topoisomerase II/histidine kinase"/>
    <property type="match status" value="1"/>
</dbReference>
<protein>
    <recommendedName>
        <fullName evidence="2">histidine kinase</fullName>
        <ecNumber evidence="2">2.7.13.3</ecNumber>
    </recommendedName>
</protein>
<dbReference type="RefSeq" id="WP_344677701.1">
    <property type="nucleotide sequence ID" value="NZ_BAAAUX010000002.1"/>
</dbReference>
<dbReference type="PROSITE" id="PS50109">
    <property type="entry name" value="HIS_KIN"/>
    <property type="match status" value="1"/>
</dbReference>
<keyword evidence="5" id="KW-0812">Transmembrane</keyword>